<dbReference type="Ensembl" id="ENSATET00000082082.1">
    <property type="protein sequence ID" value="ENSATEP00000074688.1"/>
    <property type="gene ID" value="ENSATEG00000017992.3"/>
</dbReference>
<dbReference type="PRINTS" id="PR01854">
    <property type="entry name" value="BR22PROTEIN"/>
</dbReference>
<organism evidence="3 4">
    <name type="scientific">Anabas testudineus</name>
    <name type="common">Climbing perch</name>
    <name type="synonym">Anthias testudineus</name>
    <dbReference type="NCBI Taxonomy" id="64144"/>
    <lineage>
        <taxon>Eukaryota</taxon>
        <taxon>Metazoa</taxon>
        <taxon>Chordata</taxon>
        <taxon>Craniata</taxon>
        <taxon>Vertebrata</taxon>
        <taxon>Euteleostomi</taxon>
        <taxon>Actinopterygii</taxon>
        <taxon>Neopterygii</taxon>
        <taxon>Teleostei</taxon>
        <taxon>Neoteleostei</taxon>
        <taxon>Acanthomorphata</taxon>
        <taxon>Anabantaria</taxon>
        <taxon>Anabantiformes</taxon>
        <taxon>Anabantoidei</taxon>
        <taxon>Anabantidae</taxon>
        <taxon>Anabas</taxon>
    </lineage>
</organism>
<evidence type="ECO:0008006" key="5">
    <source>
        <dbReference type="Google" id="ProtNLM"/>
    </source>
</evidence>
<feature type="coiled-coil region" evidence="1">
    <location>
        <begin position="192"/>
        <end position="230"/>
    </location>
</feature>
<reference evidence="3" key="3">
    <citation type="submission" date="2025-09" db="UniProtKB">
        <authorList>
            <consortium name="Ensembl"/>
        </authorList>
    </citation>
    <scope>IDENTIFICATION</scope>
</reference>
<gene>
    <name evidence="3" type="primary">CCDC59</name>
</gene>
<feature type="region of interest" description="Disordered" evidence="2">
    <location>
        <begin position="118"/>
        <end position="181"/>
    </location>
</feature>
<evidence type="ECO:0000256" key="2">
    <source>
        <dbReference type="SAM" id="MobiDB-lite"/>
    </source>
</evidence>
<evidence type="ECO:0000313" key="4">
    <source>
        <dbReference type="Proteomes" id="UP000265040"/>
    </source>
</evidence>
<evidence type="ECO:0000256" key="1">
    <source>
        <dbReference type="SAM" id="Coils"/>
    </source>
</evidence>
<accession>A0AAQ6IMC6</accession>
<dbReference type="PANTHER" id="PTHR15657">
    <property type="entry name" value="THYROID TRANSCRIPTION FACTOR 1-ASSOCIATED PROTEIN 26"/>
    <property type="match status" value="1"/>
</dbReference>
<protein>
    <recommendedName>
        <fullName evidence="5">Coiled-coil domain containing 59</fullName>
    </recommendedName>
</protein>
<dbReference type="Proteomes" id="UP000265040">
    <property type="component" value="Chromosome 23"/>
</dbReference>
<keyword evidence="4" id="KW-1185">Reference proteome</keyword>
<proteinExistence type="predicted"/>
<evidence type="ECO:0000313" key="3">
    <source>
        <dbReference type="Ensembl" id="ENSATEP00000074688.1"/>
    </source>
</evidence>
<feature type="region of interest" description="Disordered" evidence="2">
    <location>
        <begin position="1"/>
        <end position="37"/>
    </location>
</feature>
<feature type="compositionally biased region" description="Polar residues" evidence="2">
    <location>
        <begin position="154"/>
        <end position="178"/>
    </location>
</feature>
<dbReference type="Pfam" id="PF08524">
    <property type="entry name" value="rRNA_processing"/>
    <property type="match status" value="1"/>
</dbReference>
<dbReference type="GeneTree" id="ENSGT00390000006546"/>
<dbReference type="AlphaFoldDB" id="A0AAQ6IMC6"/>
<keyword evidence="1" id="KW-0175">Coiled coil</keyword>
<reference evidence="3 4" key="1">
    <citation type="submission" date="2021-04" db="EMBL/GenBank/DDBJ databases">
        <authorList>
            <consortium name="Wellcome Sanger Institute Data Sharing"/>
        </authorList>
    </citation>
    <scope>NUCLEOTIDE SEQUENCE [LARGE SCALE GENOMIC DNA]</scope>
</reference>
<reference evidence="3" key="2">
    <citation type="submission" date="2025-08" db="UniProtKB">
        <authorList>
            <consortium name="Ensembl"/>
        </authorList>
    </citation>
    <scope>IDENTIFICATION</scope>
</reference>
<dbReference type="GO" id="GO:0005634">
    <property type="term" value="C:nucleus"/>
    <property type="evidence" value="ECO:0007669"/>
    <property type="project" value="TreeGrafter"/>
</dbReference>
<dbReference type="PANTHER" id="PTHR15657:SF1">
    <property type="entry name" value="THYROID TRANSCRIPTION FACTOR 1-ASSOCIATED PROTEIN 26"/>
    <property type="match status" value="1"/>
</dbReference>
<name>A0AAQ6IMC6_ANATE</name>
<dbReference type="InterPro" id="IPR013730">
    <property type="entry name" value="Fyv7/TAP26"/>
</dbReference>
<sequence>VAPPADKKMKKTTFSGKQDNWKKSKNNAQGVKKKRKWMPENKIFEGSVTEGQGFAFKRKQKVKHQYNKLLRKEKKKNPSSELLYKEEYPEHLRHLYVAEAEKLKHEAWTNRVNRTKLRMKGQEKRETTVENDDDDAAAAQRTESADNDLEVTVGSEQTDSVTGNSEPTTSPENESLPISNRMRKKLLKKTSYQKTKEEFERIKEKRRKKKEEYLKNKQQREEAIQRYKQKKMETYNMLSKKTKKGQPNLNLQMEYLLQKIQGTDK</sequence>